<evidence type="ECO:0000256" key="1">
    <source>
        <dbReference type="SAM" id="MobiDB-lite"/>
    </source>
</evidence>
<name>A0AA40EN03_9PEZI</name>
<feature type="chain" id="PRO_5041218180" description="PEBP-like protein" evidence="2">
    <location>
        <begin position="20"/>
        <end position="244"/>
    </location>
</feature>
<accession>A0AA40EN03</accession>
<sequence length="244" mass="25090">MISKYLPLLTLAAIPPILARTPPGFTPSTPNDLIVEYTGFFPQNGVVISREITIPTPRLATTLPLNGTSYSILMIDLDIPTAQPPRQTPCSTGSKPDLGFLLLNTTGEAPVVGYFGPNPPARVPLSHRYVQILVDTSDITEEGEEVLRRAGGMLRGFNAGEVLREAGLEGGVVAGNWYNVTNPGPVVNQTGRASGTASGTATSTGTGSGSTGTGAGDVATAGVGRLRGSVLGAIVGVGVVMFAM</sequence>
<feature type="signal peptide" evidence="2">
    <location>
        <begin position="1"/>
        <end position="19"/>
    </location>
</feature>
<keyword evidence="2" id="KW-0732">Signal</keyword>
<dbReference type="Proteomes" id="UP001172159">
    <property type="component" value="Unassembled WGS sequence"/>
</dbReference>
<dbReference type="InterPro" id="IPR008914">
    <property type="entry name" value="PEBP"/>
</dbReference>
<evidence type="ECO:0000313" key="3">
    <source>
        <dbReference type="EMBL" id="KAK0742286.1"/>
    </source>
</evidence>
<dbReference type="EMBL" id="JAUKTV010000003">
    <property type="protein sequence ID" value="KAK0742286.1"/>
    <property type="molecule type" value="Genomic_DNA"/>
</dbReference>
<feature type="compositionally biased region" description="Gly residues" evidence="1">
    <location>
        <begin position="206"/>
        <end position="215"/>
    </location>
</feature>
<evidence type="ECO:0008006" key="5">
    <source>
        <dbReference type="Google" id="ProtNLM"/>
    </source>
</evidence>
<comment type="caution">
    <text evidence="3">The sequence shown here is derived from an EMBL/GenBank/DDBJ whole genome shotgun (WGS) entry which is preliminary data.</text>
</comment>
<dbReference type="InterPro" id="IPR036610">
    <property type="entry name" value="PEBP-like_sf"/>
</dbReference>
<evidence type="ECO:0000256" key="2">
    <source>
        <dbReference type="SAM" id="SignalP"/>
    </source>
</evidence>
<feature type="region of interest" description="Disordered" evidence="1">
    <location>
        <begin position="186"/>
        <end position="215"/>
    </location>
</feature>
<protein>
    <recommendedName>
        <fullName evidence="5">PEBP-like protein</fullName>
    </recommendedName>
</protein>
<evidence type="ECO:0000313" key="4">
    <source>
        <dbReference type="Proteomes" id="UP001172159"/>
    </source>
</evidence>
<feature type="compositionally biased region" description="Low complexity" evidence="1">
    <location>
        <begin position="190"/>
        <end position="205"/>
    </location>
</feature>
<dbReference type="Pfam" id="PF01161">
    <property type="entry name" value="PBP"/>
    <property type="match status" value="1"/>
</dbReference>
<gene>
    <name evidence="3" type="ORF">B0T21DRAFT_448986</name>
</gene>
<dbReference type="SUPFAM" id="SSF49777">
    <property type="entry name" value="PEBP-like"/>
    <property type="match status" value="1"/>
</dbReference>
<proteinExistence type="predicted"/>
<dbReference type="Gene3D" id="3.90.280.10">
    <property type="entry name" value="PEBP-like"/>
    <property type="match status" value="1"/>
</dbReference>
<dbReference type="AlphaFoldDB" id="A0AA40EN03"/>
<reference evidence="3" key="1">
    <citation type="submission" date="2023-06" db="EMBL/GenBank/DDBJ databases">
        <title>Genome-scale phylogeny and comparative genomics of the fungal order Sordariales.</title>
        <authorList>
            <consortium name="Lawrence Berkeley National Laboratory"/>
            <person name="Hensen N."/>
            <person name="Bonometti L."/>
            <person name="Westerberg I."/>
            <person name="Brannstrom I.O."/>
            <person name="Guillou S."/>
            <person name="Cros-Aarteil S."/>
            <person name="Calhoun S."/>
            <person name="Haridas S."/>
            <person name="Kuo A."/>
            <person name="Mondo S."/>
            <person name="Pangilinan J."/>
            <person name="Riley R."/>
            <person name="Labutti K."/>
            <person name="Andreopoulos B."/>
            <person name="Lipzen A."/>
            <person name="Chen C."/>
            <person name="Yanf M."/>
            <person name="Daum C."/>
            <person name="Ng V."/>
            <person name="Clum A."/>
            <person name="Steindorff A."/>
            <person name="Ohm R."/>
            <person name="Martin F."/>
            <person name="Silar P."/>
            <person name="Natvig D."/>
            <person name="Lalanne C."/>
            <person name="Gautier V."/>
            <person name="Ament-Velasquez S.L."/>
            <person name="Kruys A."/>
            <person name="Hutchinson M.I."/>
            <person name="Powell A.J."/>
            <person name="Barry K."/>
            <person name="Miller A.N."/>
            <person name="Grigoriev I.V."/>
            <person name="Debuchy R."/>
            <person name="Gladieux P."/>
            <person name="Thoren M.H."/>
            <person name="Johannesson H."/>
        </authorList>
    </citation>
    <scope>NUCLEOTIDE SEQUENCE</scope>
    <source>
        <strain evidence="3">CBS 540.89</strain>
    </source>
</reference>
<organism evidence="3 4">
    <name type="scientific">Apiosordaria backusii</name>
    <dbReference type="NCBI Taxonomy" id="314023"/>
    <lineage>
        <taxon>Eukaryota</taxon>
        <taxon>Fungi</taxon>
        <taxon>Dikarya</taxon>
        <taxon>Ascomycota</taxon>
        <taxon>Pezizomycotina</taxon>
        <taxon>Sordariomycetes</taxon>
        <taxon>Sordariomycetidae</taxon>
        <taxon>Sordariales</taxon>
        <taxon>Lasiosphaeriaceae</taxon>
        <taxon>Apiosordaria</taxon>
    </lineage>
</organism>
<keyword evidence="4" id="KW-1185">Reference proteome</keyword>